<keyword evidence="1" id="KW-0863">Zinc-finger</keyword>
<dbReference type="Gene3D" id="4.10.1000.10">
    <property type="entry name" value="Zinc finger, CCCH-type"/>
    <property type="match status" value="1"/>
</dbReference>
<sequence length="241" mass="27103">MHISIHDHNLPFKEITTGTTEAKSHVKRGSQSFSHCWAFIQGQCRSRDCRYYHPTNIVHYMRYTPCPSWSTCEDPETCPFKHPVKPATDAPQNSNPTIIPVMPTVVSSGSPVEVGGTTYFPIHNTPAYEAISPYFEYAPHEVAEFPSGALYTTRFPYEPPSGSYAPFTLQFGWEELQRDENSNDTSKTQELLDRRECTGENGFPYRPPERQYAGHARRVSVTLKSSRSKAVSSGEDCVSGN</sequence>
<feature type="zinc finger region" description="C3H1-type" evidence="1">
    <location>
        <begin position="30"/>
        <end position="56"/>
    </location>
</feature>
<dbReference type="OrthoDB" id="410307at2759"/>
<keyword evidence="5" id="KW-1185">Reference proteome</keyword>
<feature type="domain" description="C3H1-type" evidence="3">
    <location>
        <begin position="30"/>
        <end position="56"/>
    </location>
</feature>
<dbReference type="GO" id="GO:0008270">
    <property type="term" value="F:zinc ion binding"/>
    <property type="evidence" value="ECO:0007669"/>
    <property type="project" value="UniProtKB-KW"/>
</dbReference>
<keyword evidence="1" id="KW-0862">Zinc</keyword>
<proteinExistence type="predicted"/>
<gene>
    <name evidence="4" type="ORF">BDQ12DRAFT_66615</name>
</gene>
<feature type="region of interest" description="Disordered" evidence="2">
    <location>
        <begin position="178"/>
        <end position="241"/>
    </location>
</feature>
<dbReference type="STRING" id="68775.A0A5C3LT45"/>
<feature type="compositionally biased region" description="Polar residues" evidence="2">
    <location>
        <begin position="222"/>
        <end position="231"/>
    </location>
</feature>
<dbReference type="Proteomes" id="UP000308652">
    <property type="component" value="Unassembled WGS sequence"/>
</dbReference>
<evidence type="ECO:0000259" key="3">
    <source>
        <dbReference type="PROSITE" id="PS50103"/>
    </source>
</evidence>
<evidence type="ECO:0000256" key="2">
    <source>
        <dbReference type="SAM" id="MobiDB-lite"/>
    </source>
</evidence>
<name>A0A5C3LT45_9AGAR</name>
<evidence type="ECO:0000256" key="1">
    <source>
        <dbReference type="PROSITE-ProRule" id="PRU00723"/>
    </source>
</evidence>
<dbReference type="EMBL" id="ML213694">
    <property type="protein sequence ID" value="TFK31951.1"/>
    <property type="molecule type" value="Genomic_DNA"/>
</dbReference>
<protein>
    <recommendedName>
        <fullName evidence="3">C3H1-type domain-containing protein</fullName>
    </recommendedName>
</protein>
<dbReference type="InterPro" id="IPR000571">
    <property type="entry name" value="Znf_CCCH"/>
</dbReference>
<keyword evidence="1" id="KW-0479">Metal-binding</keyword>
<accession>A0A5C3LT45</accession>
<reference evidence="4 5" key="1">
    <citation type="journal article" date="2019" name="Nat. Ecol. Evol.">
        <title>Megaphylogeny resolves global patterns of mushroom evolution.</title>
        <authorList>
            <person name="Varga T."/>
            <person name="Krizsan K."/>
            <person name="Foldi C."/>
            <person name="Dima B."/>
            <person name="Sanchez-Garcia M."/>
            <person name="Sanchez-Ramirez S."/>
            <person name="Szollosi G.J."/>
            <person name="Szarkandi J.G."/>
            <person name="Papp V."/>
            <person name="Albert L."/>
            <person name="Andreopoulos W."/>
            <person name="Angelini C."/>
            <person name="Antonin V."/>
            <person name="Barry K.W."/>
            <person name="Bougher N.L."/>
            <person name="Buchanan P."/>
            <person name="Buyck B."/>
            <person name="Bense V."/>
            <person name="Catcheside P."/>
            <person name="Chovatia M."/>
            <person name="Cooper J."/>
            <person name="Damon W."/>
            <person name="Desjardin D."/>
            <person name="Finy P."/>
            <person name="Geml J."/>
            <person name="Haridas S."/>
            <person name="Hughes K."/>
            <person name="Justo A."/>
            <person name="Karasinski D."/>
            <person name="Kautmanova I."/>
            <person name="Kiss B."/>
            <person name="Kocsube S."/>
            <person name="Kotiranta H."/>
            <person name="LaButti K.M."/>
            <person name="Lechner B.E."/>
            <person name="Liimatainen K."/>
            <person name="Lipzen A."/>
            <person name="Lukacs Z."/>
            <person name="Mihaltcheva S."/>
            <person name="Morgado L.N."/>
            <person name="Niskanen T."/>
            <person name="Noordeloos M.E."/>
            <person name="Ohm R.A."/>
            <person name="Ortiz-Santana B."/>
            <person name="Ovrebo C."/>
            <person name="Racz N."/>
            <person name="Riley R."/>
            <person name="Savchenko A."/>
            <person name="Shiryaev A."/>
            <person name="Soop K."/>
            <person name="Spirin V."/>
            <person name="Szebenyi C."/>
            <person name="Tomsovsky M."/>
            <person name="Tulloss R.E."/>
            <person name="Uehling J."/>
            <person name="Grigoriev I.V."/>
            <person name="Vagvolgyi C."/>
            <person name="Papp T."/>
            <person name="Martin F.M."/>
            <person name="Miettinen O."/>
            <person name="Hibbett D.S."/>
            <person name="Nagy L.G."/>
        </authorList>
    </citation>
    <scope>NUCLEOTIDE SEQUENCE [LARGE SCALE GENOMIC DNA]</scope>
    <source>
        <strain evidence="4 5">CBS 166.37</strain>
    </source>
</reference>
<dbReference type="PROSITE" id="PS50103">
    <property type="entry name" value="ZF_C3H1"/>
    <property type="match status" value="1"/>
</dbReference>
<evidence type="ECO:0000313" key="4">
    <source>
        <dbReference type="EMBL" id="TFK31951.1"/>
    </source>
</evidence>
<organism evidence="4 5">
    <name type="scientific">Crucibulum laeve</name>
    <dbReference type="NCBI Taxonomy" id="68775"/>
    <lineage>
        <taxon>Eukaryota</taxon>
        <taxon>Fungi</taxon>
        <taxon>Dikarya</taxon>
        <taxon>Basidiomycota</taxon>
        <taxon>Agaricomycotina</taxon>
        <taxon>Agaricomycetes</taxon>
        <taxon>Agaricomycetidae</taxon>
        <taxon>Agaricales</taxon>
        <taxon>Agaricineae</taxon>
        <taxon>Nidulariaceae</taxon>
        <taxon>Crucibulum</taxon>
    </lineage>
</organism>
<dbReference type="AlphaFoldDB" id="A0A5C3LT45"/>
<evidence type="ECO:0000313" key="5">
    <source>
        <dbReference type="Proteomes" id="UP000308652"/>
    </source>
</evidence>